<keyword evidence="2 7" id="KW-0285">Flavoprotein</keyword>
<dbReference type="InterPro" id="IPR029479">
    <property type="entry name" value="Nitroreductase"/>
</dbReference>
<dbReference type="Gene3D" id="3.40.109.10">
    <property type="entry name" value="NADH Oxidase"/>
    <property type="match status" value="1"/>
</dbReference>
<feature type="domain" description="Nitroreductase" evidence="9">
    <location>
        <begin position="9"/>
        <end position="162"/>
    </location>
</feature>
<keyword evidence="5 7" id="KW-0560">Oxidoreductase</keyword>
<evidence type="ECO:0000256" key="5">
    <source>
        <dbReference type="ARBA" id="ARBA00023002"/>
    </source>
</evidence>
<gene>
    <name evidence="10" type="ORF">GCM10011369_09440</name>
</gene>
<accession>A0A8J2U3I1</accession>
<evidence type="ECO:0000256" key="8">
    <source>
        <dbReference type="PIRSR" id="PIRSR000232-1"/>
    </source>
</evidence>
<dbReference type="EMBL" id="BMDX01000003">
    <property type="protein sequence ID" value="GGA69892.1"/>
    <property type="molecule type" value="Genomic_DNA"/>
</dbReference>
<dbReference type="GO" id="GO:0016491">
    <property type="term" value="F:oxidoreductase activity"/>
    <property type="evidence" value="ECO:0007669"/>
    <property type="project" value="UniProtKB-UniRule"/>
</dbReference>
<dbReference type="InterPro" id="IPR000415">
    <property type="entry name" value="Nitroreductase-like"/>
</dbReference>
<dbReference type="PANTHER" id="PTHR43821">
    <property type="entry name" value="NAD(P)H NITROREDUCTASE YDJA-RELATED"/>
    <property type="match status" value="1"/>
</dbReference>
<evidence type="ECO:0000313" key="10">
    <source>
        <dbReference type="EMBL" id="GGA69892.1"/>
    </source>
</evidence>
<dbReference type="InterPro" id="IPR026021">
    <property type="entry name" value="YdjA-like"/>
</dbReference>
<keyword evidence="6 7" id="KW-0520">NAD</keyword>
<evidence type="ECO:0000256" key="7">
    <source>
        <dbReference type="PIRNR" id="PIRNR000232"/>
    </source>
</evidence>
<dbReference type="PANTHER" id="PTHR43821:SF1">
    <property type="entry name" value="NAD(P)H NITROREDUCTASE YDJA-RELATED"/>
    <property type="match status" value="1"/>
</dbReference>
<feature type="binding site" description="in other chain" evidence="8">
    <location>
        <begin position="132"/>
        <end position="134"/>
    </location>
    <ligand>
        <name>FMN</name>
        <dbReference type="ChEBI" id="CHEBI:58210"/>
        <note>ligand shared between dimeric partners</note>
    </ligand>
</feature>
<feature type="binding site" description="in other chain" evidence="8">
    <location>
        <begin position="10"/>
        <end position="12"/>
    </location>
    <ligand>
        <name>FMN</name>
        <dbReference type="ChEBI" id="CHEBI:58210"/>
        <note>ligand shared between dimeric partners</note>
    </ligand>
</feature>
<keyword evidence="3 7" id="KW-0288">FMN</keyword>
<comment type="cofactor">
    <cofactor evidence="8">
        <name>FMN</name>
        <dbReference type="ChEBI" id="CHEBI:58210"/>
    </cofactor>
    <text evidence="8">Binds 1 FMN per subunit.</text>
</comment>
<dbReference type="InterPro" id="IPR052530">
    <property type="entry name" value="NAD(P)H_nitroreductase"/>
</dbReference>
<evidence type="ECO:0000256" key="1">
    <source>
        <dbReference type="ARBA" id="ARBA00007118"/>
    </source>
</evidence>
<evidence type="ECO:0000313" key="11">
    <source>
        <dbReference type="Proteomes" id="UP000619743"/>
    </source>
</evidence>
<sequence length="185" mass="20245">MDAIDLLLNRHSHANLAAPAPTQEELEIIVQAGLRAPDHAHLRPWRFIVYQGDGRQELADILERAAINNPDLDQAAIDKAPKMPFRAPVVITVIAKVSAHPKVPPLEQHLSAGCAVMAMQQAALVLGYGGIWRSGVYATDPYVRDAFELAEQDEIVGFLYLGTAQGETRIAAMPLLDKYVEFIGD</sequence>
<dbReference type="CDD" id="cd02135">
    <property type="entry name" value="YdjA-like"/>
    <property type="match status" value="1"/>
</dbReference>
<feature type="binding site" evidence="8">
    <location>
        <position position="35"/>
    </location>
    <ligand>
        <name>FMN</name>
        <dbReference type="ChEBI" id="CHEBI:58210"/>
        <note>ligand shared between dimeric partners</note>
    </ligand>
</feature>
<evidence type="ECO:0000256" key="6">
    <source>
        <dbReference type="ARBA" id="ARBA00023027"/>
    </source>
</evidence>
<protein>
    <recommendedName>
        <fullName evidence="7">Putative NAD(P)H nitroreductase</fullName>
        <ecNumber evidence="7">1.-.-.-</ecNumber>
    </recommendedName>
</protein>
<dbReference type="AlphaFoldDB" id="A0A8J2U3I1"/>
<dbReference type="Pfam" id="PF00881">
    <property type="entry name" value="Nitroreductase"/>
    <property type="match status" value="1"/>
</dbReference>
<dbReference type="EC" id="1.-.-.-" evidence="7"/>
<organism evidence="10 11">
    <name type="scientific">Neiella marina</name>
    <dbReference type="NCBI Taxonomy" id="508461"/>
    <lineage>
        <taxon>Bacteria</taxon>
        <taxon>Pseudomonadati</taxon>
        <taxon>Pseudomonadota</taxon>
        <taxon>Gammaproteobacteria</taxon>
        <taxon>Alteromonadales</taxon>
        <taxon>Echinimonadaceae</taxon>
        <taxon>Neiella</taxon>
    </lineage>
</organism>
<dbReference type="PIRSF" id="PIRSF000232">
    <property type="entry name" value="YdjA"/>
    <property type="match status" value="1"/>
</dbReference>
<keyword evidence="4 7" id="KW-0521">NADP</keyword>
<dbReference type="Proteomes" id="UP000619743">
    <property type="component" value="Unassembled WGS sequence"/>
</dbReference>
<dbReference type="SUPFAM" id="SSF55469">
    <property type="entry name" value="FMN-dependent nitroreductase-like"/>
    <property type="match status" value="1"/>
</dbReference>
<comment type="caution">
    <text evidence="10">The sequence shown here is derived from an EMBL/GenBank/DDBJ whole genome shotgun (WGS) entry which is preliminary data.</text>
</comment>
<evidence type="ECO:0000256" key="4">
    <source>
        <dbReference type="ARBA" id="ARBA00022857"/>
    </source>
</evidence>
<dbReference type="RefSeq" id="WP_087504778.1">
    <property type="nucleotide sequence ID" value="NZ_BMDX01000003.1"/>
</dbReference>
<evidence type="ECO:0000259" key="9">
    <source>
        <dbReference type="Pfam" id="PF00881"/>
    </source>
</evidence>
<evidence type="ECO:0000256" key="2">
    <source>
        <dbReference type="ARBA" id="ARBA00022630"/>
    </source>
</evidence>
<proteinExistence type="inferred from homology"/>
<dbReference type="OrthoDB" id="9804207at2"/>
<dbReference type="NCBIfam" id="NF008088">
    <property type="entry name" value="PRK10828.1"/>
    <property type="match status" value="1"/>
</dbReference>
<comment type="similarity">
    <text evidence="1 7">Belongs to the nitroreductase family.</text>
</comment>
<name>A0A8J2U3I1_9GAMM</name>
<keyword evidence="11" id="KW-1185">Reference proteome</keyword>
<evidence type="ECO:0000256" key="3">
    <source>
        <dbReference type="ARBA" id="ARBA00022643"/>
    </source>
</evidence>
<reference evidence="11" key="1">
    <citation type="journal article" date="2019" name="Int. J. Syst. Evol. Microbiol.">
        <title>The Global Catalogue of Microorganisms (GCM) 10K type strain sequencing project: providing services to taxonomists for standard genome sequencing and annotation.</title>
        <authorList>
            <consortium name="The Broad Institute Genomics Platform"/>
            <consortium name="The Broad Institute Genome Sequencing Center for Infectious Disease"/>
            <person name="Wu L."/>
            <person name="Ma J."/>
        </authorList>
    </citation>
    <scope>NUCLEOTIDE SEQUENCE [LARGE SCALE GENOMIC DNA]</scope>
    <source>
        <strain evidence="11">CGMCC 1.10130</strain>
    </source>
</reference>
<feature type="binding site" evidence="8">
    <location>
        <position position="39"/>
    </location>
    <ligand>
        <name>FMN</name>
        <dbReference type="ChEBI" id="CHEBI:58210"/>
        <note>ligand shared between dimeric partners</note>
    </ligand>
</feature>